<dbReference type="Proteomes" id="UP000183002">
    <property type="component" value="Unassembled WGS sequence"/>
</dbReference>
<accession>A0A1H8K5K9</accession>
<feature type="domain" description="NADH:ubiquinone oxidoreductase intermediate-associated protein 30" evidence="2">
    <location>
        <begin position="6"/>
        <end position="140"/>
    </location>
</feature>
<dbReference type="SUPFAM" id="SSF49785">
    <property type="entry name" value="Galactose-binding domain-like"/>
    <property type="match status" value="1"/>
</dbReference>
<dbReference type="InterPro" id="IPR008979">
    <property type="entry name" value="Galactose-bd-like_sf"/>
</dbReference>
<dbReference type="STRING" id="1077947.SAMN05216227_102936"/>
<name>A0A1H8K5K9_9RHOB</name>
<protein>
    <submittedName>
        <fullName evidence="3">Complex I intermediate-associated protein 30 (CIA30)</fullName>
    </submittedName>
</protein>
<reference evidence="3 4" key="1">
    <citation type="submission" date="2016-10" db="EMBL/GenBank/DDBJ databases">
        <authorList>
            <person name="de Groot N.N."/>
        </authorList>
    </citation>
    <scope>NUCLEOTIDE SEQUENCE [LARGE SCALE GENOMIC DNA]</scope>
    <source>
        <strain evidence="3 4">CGMCC 1.10836</strain>
    </source>
</reference>
<dbReference type="RefSeq" id="WP_050521261.1">
    <property type="nucleotide sequence ID" value="NZ_FOCO01000029.1"/>
</dbReference>
<dbReference type="EMBL" id="FOCO01000029">
    <property type="protein sequence ID" value="SEN88329.1"/>
    <property type="molecule type" value="Genomic_DNA"/>
</dbReference>
<evidence type="ECO:0000313" key="3">
    <source>
        <dbReference type="EMBL" id="SEN88329.1"/>
    </source>
</evidence>
<dbReference type="Pfam" id="PF08547">
    <property type="entry name" value="CIA30"/>
    <property type="match status" value="1"/>
</dbReference>
<sequence>MKLHLNWGFVADGVMGGLSTGTLHHAVVNGRPAAVLQGQVSLENNGGFVQMATYLHTDGTALDASAWDGIALDVCGNGQTYDLRLRTDQLTRPWQSFRTAFSTSREWQTVHIPFATLTAHKTDSLFNPTQLRRIGVLAIGRAFDADVAVAAVHLYKSTKGPENE</sequence>
<dbReference type="PANTHER" id="PTHR13194:SF19">
    <property type="entry name" value="NAD(P)-BINDING ROSSMANN-FOLD SUPERFAMILY PROTEIN"/>
    <property type="match status" value="1"/>
</dbReference>
<proteinExistence type="inferred from homology"/>
<dbReference type="PANTHER" id="PTHR13194">
    <property type="entry name" value="COMPLEX I INTERMEDIATE-ASSOCIATED PROTEIN 30"/>
    <property type="match status" value="1"/>
</dbReference>
<dbReference type="InterPro" id="IPR013857">
    <property type="entry name" value="NADH-UbQ_OxRdtase-assoc_prot30"/>
</dbReference>
<evidence type="ECO:0000259" key="2">
    <source>
        <dbReference type="Pfam" id="PF08547"/>
    </source>
</evidence>
<gene>
    <name evidence="3" type="ORF">SAMN05216227_102936</name>
</gene>
<dbReference type="AlphaFoldDB" id="A0A1H8K5K9"/>
<organism evidence="3 4">
    <name type="scientific">Pseudorhodobacter antarcticus</name>
    <dbReference type="NCBI Taxonomy" id="1077947"/>
    <lineage>
        <taxon>Bacteria</taxon>
        <taxon>Pseudomonadati</taxon>
        <taxon>Pseudomonadota</taxon>
        <taxon>Alphaproteobacteria</taxon>
        <taxon>Rhodobacterales</taxon>
        <taxon>Paracoccaceae</taxon>
        <taxon>Pseudorhodobacter</taxon>
    </lineage>
</organism>
<dbReference type="Gene3D" id="2.60.120.430">
    <property type="entry name" value="Galactose-binding lectin"/>
    <property type="match status" value="1"/>
</dbReference>
<comment type="similarity">
    <text evidence="1">Belongs to the CIA30 family.</text>
</comment>
<evidence type="ECO:0000313" key="4">
    <source>
        <dbReference type="Proteomes" id="UP000183002"/>
    </source>
</evidence>
<dbReference type="OrthoDB" id="442188at2"/>
<evidence type="ECO:0000256" key="1">
    <source>
        <dbReference type="ARBA" id="ARBA00007884"/>
    </source>
</evidence>
<dbReference type="GO" id="GO:0010257">
    <property type="term" value="P:NADH dehydrogenase complex assembly"/>
    <property type="evidence" value="ECO:0007669"/>
    <property type="project" value="TreeGrafter"/>
</dbReference>
<keyword evidence="4" id="KW-1185">Reference proteome</keyword>
<dbReference type="InterPro" id="IPR039131">
    <property type="entry name" value="NDUFAF1"/>
</dbReference>
<dbReference type="GO" id="GO:0051082">
    <property type="term" value="F:unfolded protein binding"/>
    <property type="evidence" value="ECO:0007669"/>
    <property type="project" value="TreeGrafter"/>
</dbReference>